<dbReference type="InterPro" id="IPR000891">
    <property type="entry name" value="PYR_CT"/>
</dbReference>
<dbReference type="InterPro" id="IPR043594">
    <property type="entry name" value="HMGL"/>
</dbReference>
<accession>A0ABM7VCN3</accession>
<dbReference type="PANTHER" id="PTHR42738:SF7">
    <property type="entry name" value="HYDROXYMETHYLGLUTARYL-COA LYASE"/>
    <property type="match status" value="1"/>
</dbReference>
<dbReference type="InterPro" id="IPR013785">
    <property type="entry name" value="Aldolase_TIM"/>
</dbReference>
<evidence type="ECO:0000256" key="2">
    <source>
        <dbReference type="ARBA" id="ARBA00022723"/>
    </source>
</evidence>
<dbReference type="RefSeq" id="WP_338397717.1">
    <property type="nucleotide sequence ID" value="NZ_AP025292.1"/>
</dbReference>
<reference evidence="5 6" key="1">
    <citation type="submission" date="2021-12" db="EMBL/GenBank/DDBJ databases">
        <title>Genome sequencing of bacteria with rrn-lacking chromosome and rrn-plasmid.</title>
        <authorList>
            <person name="Anda M."/>
            <person name="Iwasaki W."/>
        </authorList>
    </citation>
    <scope>NUCLEOTIDE SEQUENCE [LARGE SCALE GENOMIC DNA]</scope>
    <source>
        <strain evidence="5 6">NBRC 101262</strain>
    </source>
</reference>
<dbReference type="Gene3D" id="3.20.20.70">
    <property type="entry name" value="Aldolase class I"/>
    <property type="match status" value="1"/>
</dbReference>
<keyword evidence="6" id="KW-1185">Reference proteome</keyword>
<evidence type="ECO:0000313" key="5">
    <source>
        <dbReference type="EMBL" id="BDC98514.1"/>
    </source>
</evidence>
<proteinExistence type="inferred from homology"/>
<dbReference type="EMBL" id="AP025292">
    <property type="protein sequence ID" value="BDC98514.1"/>
    <property type="molecule type" value="Genomic_DNA"/>
</dbReference>
<evidence type="ECO:0000259" key="4">
    <source>
        <dbReference type="PROSITE" id="PS50991"/>
    </source>
</evidence>
<evidence type="ECO:0000256" key="3">
    <source>
        <dbReference type="ARBA" id="ARBA00023239"/>
    </source>
</evidence>
<feature type="domain" description="Pyruvate carboxyltransferase" evidence="4">
    <location>
        <begin position="10"/>
        <end position="279"/>
    </location>
</feature>
<dbReference type="PROSITE" id="PS50991">
    <property type="entry name" value="PYR_CT"/>
    <property type="match status" value="1"/>
</dbReference>
<keyword evidence="2" id="KW-0479">Metal-binding</keyword>
<organism evidence="5 6">
    <name type="scientific">Persicobacter psychrovividus</name>
    <dbReference type="NCBI Taxonomy" id="387638"/>
    <lineage>
        <taxon>Bacteria</taxon>
        <taxon>Pseudomonadati</taxon>
        <taxon>Bacteroidota</taxon>
        <taxon>Cytophagia</taxon>
        <taxon>Cytophagales</taxon>
        <taxon>Persicobacteraceae</taxon>
        <taxon>Persicobacter</taxon>
    </lineage>
</organism>
<evidence type="ECO:0000256" key="1">
    <source>
        <dbReference type="ARBA" id="ARBA00009405"/>
    </source>
</evidence>
<keyword evidence="3 5" id="KW-0456">Lyase</keyword>
<dbReference type="PANTHER" id="PTHR42738">
    <property type="entry name" value="HYDROXYMETHYLGLUTARYL-COA LYASE"/>
    <property type="match status" value="1"/>
</dbReference>
<dbReference type="GO" id="GO:0016829">
    <property type="term" value="F:lyase activity"/>
    <property type="evidence" value="ECO:0007669"/>
    <property type="project" value="UniProtKB-KW"/>
</dbReference>
<protein>
    <submittedName>
        <fullName evidence="5">Hydroxymethylglutaryl-CoA lyase</fullName>
    </submittedName>
</protein>
<comment type="similarity">
    <text evidence="1">Belongs to the HMG-CoA lyase family.</text>
</comment>
<dbReference type="Proteomes" id="UP001354989">
    <property type="component" value="Chromosome"/>
</dbReference>
<name>A0ABM7VCN3_9BACT</name>
<gene>
    <name evidence="5" type="primary">mvaB</name>
    <name evidence="5" type="ORF">PEPS_07950</name>
</gene>
<dbReference type="SUPFAM" id="SSF51569">
    <property type="entry name" value="Aldolase"/>
    <property type="match status" value="1"/>
</dbReference>
<dbReference type="Pfam" id="PF00682">
    <property type="entry name" value="HMGL-like"/>
    <property type="match status" value="1"/>
</dbReference>
<evidence type="ECO:0000313" key="6">
    <source>
        <dbReference type="Proteomes" id="UP001354989"/>
    </source>
</evidence>
<sequence>MTIPKMKHTPISLIECPRDAMQGIAEFIPTEVKLKYLRQLIKVGFSAIDFGSFVSPKAMPQMRDTAELLDGLGDTSEHELIAIVANLRGAEDAISFPQITHLGFPLSISEIFQQRNTKKNTDAAWQVVERLQAMVVNHQKKLIVYLSMAFGNPYEEPYQPSLLRAFIERLRNIGVETIMISDTIGAASPDLIKEVFSQYIPQYPQLEIGTHLHATPVHQKEKIMAALQSGVRRFDGAIGGYGGCPMAKEELTGNLDTLQLIHCLKDQDVNLALDEQALAKAKQLNQEIFNQYL</sequence>